<feature type="domain" description="HTH tetR-type" evidence="5">
    <location>
        <begin position="14"/>
        <end position="74"/>
    </location>
</feature>
<gene>
    <name evidence="6" type="ORF">QO018_001637</name>
</gene>
<dbReference type="EMBL" id="JAUSVU010000004">
    <property type="protein sequence ID" value="MDQ0532790.1"/>
    <property type="molecule type" value="Genomic_DNA"/>
</dbReference>
<dbReference type="InterPro" id="IPR004111">
    <property type="entry name" value="Repressor_TetR_C"/>
</dbReference>
<dbReference type="InterPro" id="IPR050109">
    <property type="entry name" value="HTH-type_TetR-like_transc_reg"/>
</dbReference>
<dbReference type="PROSITE" id="PS50977">
    <property type="entry name" value="HTH_TETR_2"/>
    <property type="match status" value="1"/>
</dbReference>
<keyword evidence="3" id="KW-0804">Transcription</keyword>
<dbReference type="RefSeq" id="WP_209980476.1">
    <property type="nucleotide sequence ID" value="NZ_JAGINO010000004.1"/>
</dbReference>
<evidence type="ECO:0000313" key="7">
    <source>
        <dbReference type="Proteomes" id="UP001244552"/>
    </source>
</evidence>
<reference evidence="6 7" key="1">
    <citation type="submission" date="2023-07" db="EMBL/GenBank/DDBJ databases">
        <title>Genomic Encyclopedia of Type Strains, Phase IV (KMG-IV): sequencing the most valuable type-strain genomes for metagenomic binning, comparative biology and taxonomic classification.</title>
        <authorList>
            <person name="Goeker M."/>
        </authorList>
    </citation>
    <scope>NUCLEOTIDE SEQUENCE [LARGE SCALE GENOMIC DNA]</scope>
    <source>
        <strain evidence="6 7">DSM 19922</strain>
    </source>
</reference>
<dbReference type="PANTHER" id="PTHR30055">
    <property type="entry name" value="HTH-TYPE TRANSCRIPTIONAL REGULATOR RUTR"/>
    <property type="match status" value="1"/>
</dbReference>
<feature type="DNA-binding region" description="H-T-H motif" evidence="4">
    <location>
        <begin position="37"/>
        <end position="56"/>
    </location>
</feature>
<dbReference type="SUPFAM" id="SSF48498">
    <property type="entry name" value="Tetracyclin repressor-like, C-terminal domain"/>
    <property type="match status" value="1"/>
</dbReference>
<accession>A0ABU0MH58</accession>
<protein>
    <submittedName>
        <fullName evidence="6">AcrR family transcriptional regulator</fullName>
    </submittedName>
</protein>
<dbReference type="Pfam" id="PF02909">
    <property type="entry name" value="TetR_C_1"/>
    <property type="match status" value="1"/>
</dbReference>
<dbReference type="SUPFAM" id="SSF46689">
    <property type="entry name" value="Homeodomain-like"/>
    <property type="match status" value="1"/>
</dbReference>
<evidence type="ECO:0000256" key="1">
    <source>
        <dbReference type="ARBA" id="ARBA00023015"/>
    </source>
</evidence>
<keyword evidence="1" id="KW-0805">Transcription regulation</keyword>
<keyword evidence="2 4" id="KW-0238">DNA-binding</keyword>
<comment type="caution">
    <text evidence="6">The sequence shown here is derived from an EMBL/GenBank/DDBJ whole genome shotgun (WGS) entry which is preliminary data.</text>
</comment>
<dbReference type="InterPro" id="IPR009057">
    <property type="entry name" value="Homeodomain-like_sf"/>
</dbReference>
<dbReference type="Proteomes" id="UP001244552">
    <property type="component" value="Unassembled WGS sequence"/>
</dbReference>
<sequence>MTGKARQTGRRADALSKERIVEAAIAILDAEGEGALTFRTLAARLATGAGALYWHVADRGELMTAAVDHVLATALAGVGDAADPRSAIRAVALAVFDAVDAHPWAGGQLTREPWRPGALRLFEGIGAALLALGVPERARFDAWSALVNYIVGAAGQNAANAVSARSRPTGADRSAFLGGVAERWARLDPAEYPFVRDLAARMRDHDDREQFLAGIDIIVAGIEPLARPQRSPGDEVTHGNRIWQ</sequence>
<evidence type="ECO:0000259" key="5">
    <source>
        <dbReference type="PROSITE" id="PS50977"/>
    </source>
</evidence>
<evidence type="ECO:0000256" key="3">
    <source>
        <dbReference type="ARBA" id="ARBA00023163"/>
    </source>
</evidence>
<evidence type="ECO:0000313" key="6">
    <source>
        <dbReference type="EMBL" id="MDQ0532790.1"/>
    </source>
</evidence>
<evidence type="ECO:0000256" key="2">
    <source>
        <dbReference type="ARBA" id="ARBA00023125"/>
    </source>
</evidence>
<proteinExistence type="predicted"/>
<dbReference type="PANTHER" id="PTHR30055:SF151">
    <property type="entry name" value="TRANSCRIPTIONAL REGULATORY PROTEIN"/>
    <property type="match status" value="1"/>
</dbReference>
<dbReference type="InterPro" id="IPR036271">
    <property type="entry name" value="Tet_transcr_reg_TetR-rel_C_sf"/>
</dbReference>
<dbReference type="Gene3D" id="1.10.10.60">
    <property type="entry name" value="Homeodomain-like"/>
    <property type="match status" value="1"/>
</dbReference>
<dbReference type="InterPro" id="IPR001647">
    <property type="entry name" value="HTH_TetR"/>
</dbReference>
<dbReference type="Gene3D" id="1.10.357.10">
    <property type="entry name" value="Tetracycline Repressor, domain 2"/>
    <property type="match status" value="1"/>
</dbReference>
<keyword evidence="7" id="KW-1185">Reference proteome</keyword>
<evidence type="ECO:0000256" key="4">
    <source>
        <dbReference type="PROSITE-ProRule" id="PRU00335"/>
    </source>
</evidence>
<name>A0ABU0MH58_9PROT</name>
<organism evidence="6 7">
    <name type="scientific">Azospirillum picis</name>
    <dbReference type="NCBI Taxonomy" id="488438"/>
    <lineage>
        <taxon>Bacteria</taxon>
        <taxon>Pseudomonadati</taxon>
        <taxon>Pseudomonadota</taxon>
        <taxon>Alphaproteobacteria</taxon>
        <taxon>Rhodospirillales</taxon>
        <taxon>Azospirillaceae</taxon>
        <taxon>Azospirillum</taxon>
    </lineage>
</organism>